<protein>
    <submittedName>
        <fullName evidence="4">DDE_Tnp_IS1595 domain-containing protein</fullName>
    </submittedName>
</protein>
<reference evidence="4" key="1">
    <citation type="submission" date="2016-11" db="UniProtKB">
        <authorList>
            <consortium name="WormBaseParasite"/>
        </authorList>
    </citation>
    <scope>IDENTIFICATION</scope>
</reference>
<feature type="region of interest" description="Disordered" evidence="1">
    <location>
        <begin position="274"/>
        <end position="377"/>
    </location>
</feature>
<feature type="domain" description="ISXO2-like transposase" evidence="2">
    <location>
        <begin position="87"/>
        <end position="212"/>
    </location>
</feature>
<evidence type="ECO:0000313" key="4">
    <source>
        <dbReference type="WBParaSite" id="Csp11.Scaffold629.g10346.t2"/>
    </source>
</evidence>
<keyword evidence="3" id="KW-1185">Reference proteome</keyword>
<accession>A0A1I7TP12</accession>
<dbReference type="PANTHER" id="PTHR47163:SF3">
    <property type="entry name" value="PROTEIN CBG18017"/>
    <property type="match status" value="1"/>
</dbReference>
<dbReference type="AlphaFoldDB" id="A0A1I7TP12"/>
<dbReference type="WBParaSite" id="Csp11.Scaffold629.g10346.t2">
    <property type="protein sequence ID" value="Csp11.Scaffold629.g10346.t2"/>
    <property type="gene ID" value="Csp11.Scaffold629.g10346"/>
</dbReference>
<sequence length="377" mass="41994">MPHSFLKLRLYQISDGKETIIHETYIPNLFQLPTDVSSSKYPEFLNQQSSKAPDQINEEKKAPDSPEKDSEEILQKEFNDVSNIKSRVSDIEEIGKGVESVKGMADHAVDVFDQIKIRVKPMKNEEEEEKEELHTIASDQWRAYWGIPNLPSGYVHQTINHKLYFVDLSDSLVHTQSIESTWSSLKRSLKSYYRLTRHKLDGYLYNYMFRRRTNRFKILNHLLVEMALFTPNPPIPAQFVNPLDTIPQPTTSSSIASTTARTTTSVISNVPAVTSLDGSVSHGGSLVTTPKTTTLPPLSTTTSTITSVTTPLPTKEKTSAPKKAALRSRPTPPTNEKKTDTKKAVSTAGTTPSTKEKKTDAKKAAPGTKKALATHQA</sequence>
<feature type="compositionally biased region" description="Basic and acidic residues" evidence="1">
    <location>
        <begin position="57"/>
        <end position="71"/>
    </location>
</feature>
<evidence type="ECO:0000256" key="1">
    <source>
        <dbReference type="SAM" id="MobiDB-lite"/>
    </source>
</evidence>
<feature type="compositionally biased region" description="Basic and acidic residues" evidence="1">
    <location>
        <begin position="354"/>
        <end position="363"/>
    </location>
</feature>
<dbReference type="SMART" id="SM01126">
    <property type="entry name" value="DDE_Tnp_IS1595"/>
    <property type="match status" value="1"/>
</dbReference>
<proteinExistence type="predicted"/>
<dbReference type="InterPro" id="IPR024445">
    <property type="entry name" value="Tnp_ISXO2-like"/>
</dbReference>
<dbReference type="InterPro" id="IPR053164">
    <property type="entry name" value="IS1016-like_transposase"/>
</dbReference>
<feature type="region of interest" description="Disordered" evidence="1">
    <location>
        <begin position="46"/>
        <end position="71"/>
    </location>
</feature>
<evidence type="ECO:0000259" key="2">
    <source>
        <dbReference type="SMART" id="SM01126"/>
    </source>
</evidence>
<evidence type="ECO:0000313" key="3">
    <source>
        <dbReference type="Proteomes" id="UP000095282"/>
    </source>
</evidence>
<organism evidence="3 4">
    <name type="scientific">Caenorhabditis tropicalis</name>
    <dbReference type="NCBI Taxonomy" id="1561998"/>
    <lineage>
        <taxon>Eukaryota</taxon>
        <taxon>Metazoa</taxon>
        <taxon>Ecdysozoa</taxon>
        <taxon>Nematoda</taxon>
        <taxon>Chromadorea</taxon>
        <taxon>Rhabditida</taxon>
        <taxon>Rhabditina</taxon>
        <taxon>Rhabditomorpha</taxon>
        <taxon>Rhabditoidea</taxon>
        <taxon>Rhabditidae</taxon>
        <taxon>Peloderinae</taxon>
        <taxon>Caenorhabditis</taxon>
    </lineage>
</organism>
<name>A0A1I7TP12_9PELO</name>
<dbReference type="PANTHER" id="PTHR47163">
    <property type="entry name" value="DDE_TNP_IS1595 DOMAIN-CONTAINING PROTEIN"/>
    <property type="match status" value="1"/>
</dbReference>
<feature type="compositionally biased region" description="Low complexity" evidence="1">
    <location>
        <begin position="285"/>
        <end position="313"/>
    </location>
</feature>
<dbReference type="Proteomes" id="UP000095282">
    <property type="component" value="Unplaced"/>
</dbReference>